<keyword evidence="2" id="KW-1185">Reference proteome</keyword>
<dbReference type="InParanoid" id="A0A6L2PXS5"/>
<evidence type="ECO:0000313" key="2">
    <source>
        <dbReference type="Proteomes" id="UP000502823"/>
    </source>
</evidence>
<comment type="caution">
    <text evidence="1">The sequence shown here is derived from an EMBL/GenBank/DDBJ whole genome shotgun (WGS) entry which is preliminary data.</text>
</comment>
<name>A0A6L2PXS5_COPFO</name>
<gene>
    <name evidence="1" type="ORF">Cfor_07169</name>
</gene>
<protein>
    <submittedName>
        <fullName evidence="1">Uncharacterized protein</fullName>
    </submittedName>
</protein>
<dbReference type="Proteomes" id="UP000502823">
    <property type="component" value="Unassembled WGS sequence"/>
</dbReference>
<reference evidence="2" key="1">
    <citation type="submission" date="2020-01" db="EMBL/GenBank/DDBJ databases">
        <title>Draft genome sequence of the Termite Coptotermes fromosanus.</title>
        <authorList>
            <person name="Itakura S."/>
            <person name="Yosikawa Y."/>
            <person name="Umezawa K."/>
        </authorList>
    </citation>
    <scope>NUCLEOTIDE SEQUENCE [LARGE SCALE GENOMIC DNA]</scope>
</reference>
<evidence type="ECO:0000313" key="1">
    <source>
        <dbReference type="EMBL" id="GFG37441.1"/>
    </source>
</evidence>
<proteinExistence type="predicted"/>
<accession>A0A6L2PXS5</accession>
<dbReference type="OrthoDB" id="10065579at2759"/>
<dbReference type="Gene3D" id="3.30.420.10">
    <property type="entry name" value="Ribonuclease H-like superfamily/Ribonuclease H"/>
    <property type="match status" value="1"/>
</dbReference>
<dbReference type="AlphaFoldDB" id="A0A6L2PXS5"/>
<sequence>MTQHMKKCVHKTKVFITVCPCALDHKLSRSHKTYDLVPCDFFLFPKLKTHLKGHHFGTVENVQAAATRALNNISSEHFLHCYEQWQQRWNRCIRSQGAYFEGDKL</sequence>
<dbReference type="EMBL" id="BLKM01000700">
    <property type="protein sequence ID" value="GFG37441.1"/>
    <property type="molecule type" value="Genomic_DNA"/>
</dbReference>
<dbReference type="InterPro" id="IPR036397">
    <property type="entry name" value="RNaseH_sf"/>
</dbReference>
<dbReference type="GO" id="GO:0003676">
    <property type="term" value="F:nucleic acid binding"/>
    <property type="evidence" value="ECO:0007669"/>
    <property type="project" value="InterPro"/>
</dbReference>
<organism evidence="1 2">
    <name type="scientific">Coptotermes formosanus</name>
    <name type="common">Formosan subterranean termite</name>
    <dbReference type="NCBI Taxonomy" id="36987"/>
    <lineage>
        <taxon>Eukaryota</taxon>
        <taxon>Metazoa</taxon>
        <taxon>Ecdysozoa</taxon>
        <taxon>Arthropoda</taxon>
        <taxon>Hexapoda</taxon>
        <taxon>Insecta</taxon>
        <taxon>Pterygota</taxon>
        <taxon>Neoptera</taxon>
        <taxon>Polyneoptera</taxon>
        <taxon>Dictyoptera</taxon>
        <taxon>Blattodea</taxon>
        <taxon>Blattoidea</taxon>
        <taxon>Termitoidae</taxon>
        <taxon>Rhinotermitidae</taxon>
        <taxon>Coptotermes</taxon>
    </lineage>
</organism>